<gene>
    <name evidence="2" type="ORF">CAG99_10780</name>
</gene>
<organism evidence="2 3">
    <name type="scientific">Streptomyces marincola</name>
    <dbReference type="NCBI Taxonomy" id="2878388"/>
    <lineage>
        <taxon>Bacteria</taxon>
        <taxon>Bacillati</taxon>
        <taxon>Actinomycetota</taxon>
        <taxon>Actinomycetes</taxon>
        <taxon>Kitasatosporales</taxon>
        <taxon>Streptomycetaceae</taxon>
        <taxon>Streptomyces</taxon>
    </lineage>
</organism>
<dbReference type="AlphaFoldDB" id="A0A1W7CX57"/>
<reference evidence="2 3" key="1">
    <citation type="submission" date="2017-05" db="EMBL/GenBank/DDBJ databases">
        <title>Complete genome sequence of Streptomyces sp. SCSIO 03032 revealed the diverse biosynthetic pathways for its bioactive secondary metabolites.</title>
        <authorList>
            <person name="Ma L."/>
            <person name="Zhu Y."/>
            <person name="Zhang W."/>
            <person name="Zhang G."/>
            <person name="Tian X."/>
            <person name="Zhang S."/>
            <person name="Zhang C."/>
        </authorList>
    </citation>
    <scope>NUCLEOTIDE SEQUENCE [LARGE SCALE GENOMIC DNA]</scope>
    <source>
        <strain evidence="2 3">SCSIO 03032</strain>
    </source>
</reference>
<sequence length="61" mass="6966">MPSRDVSGWQVTSDMTGRQERTPDDGDAEGRERDDLPEDLGAQWAELTRRVDEHLKRLGRA</sequence>
<dbReference type="EMBL" id="CP021121">
    <property type="protein sequence ID" value="ARQ69287.1"/>
    <property type="molecule type" value="Genomic_DNA"/>
</dbReference>
<feature type="region of interest" description="Disordered" evidence="1">
    <location>
        <begin position="1"/>
        <end position="41"/>
    </location>
</feature>
<proteinExistence type="predicted"/>
<dbReference type="KEGG" id="smao:CAG99_10780"/>
<keyword evidence="3" id="KW-1185">Reference proteome</keyword>
<protein>
    <submittedName>
        <fullName evidence="2">Uncharacterized protein</fullName>
    </submittedName>
</protein>
<evidence type="ECO:0000313" key="3">
    <source>
        <dbReference type="Proteomes" id="UP000194218"/>
    </source>
</evidence>
<evidence type="ECO:0000313" key="2">
    <source>
        <dbReference type="EMBL" id="ARQ69287.1"/>
    </source>
</evidence>
<name>A0A1W7CX57_9ACTN</name>
<evidence type="ECO:0000256" key="1">
    <source>
        <dbReference type="SAM" id="MobiDB-lite"/>
    </source>
</evidence>
<dbReference type="Proteomes" id="UP000194218">
    <property type="component" value="Chromosome"/>
</dbReference>
<feature type="compositionally biased region" description="Basic and acidic residues" evidence="1">
    <location>
        <begin position="17"/>
        <end position="34"/>
    </location>
</feature>
<accession>A0A1W7CX57</accession>